<accession>A0A6I2MEI2</accession>
<dbReference type="InterPro" id="IPR021146">
    <property type="entry name" value="Phage_gp6-like_head-tail"/>
</dbReference>
<dbReference type="EMBL" id="WKKF01000002">
    <property type="protein sequence ID" value="MRX54841.1"/>
    <property type="molecule type" value="Genomic_DNA"/>
</dbReference>
<evidence type="ECO:0008006" key="3">
    <source>
        <dbReference type="Google" id="ProtNLM"/>
    </source>
</evidence>
<dbReference type="Proteomes" id="UP000441585">
    <property type="component" value="Unassembled WGS sequence"/>
</dbReference>
<dbReference type="Pfam" id="PF05135">
    <property type="entry name" value="Phage_connect_1"/>
    <property type="match status" value="1"/>
</dbReference>
<dbReference type="InterPro" id="IPR053746">
    <property type="entry name" value="Viral_HT_Connector_Assembly"/>
</dbReference>
<evidence type="ECO:0000313" key="1">
    <source>
        <dbReference type="EMBL" id="MRX54841.1"/>
    </source>
</evidence>
<protein>
    <recommendedName>
        <fullName evidence="3">Phage gp6-like head-tail connector protein</fullName>
    </recommendedName>
</protein>
<comment type="caution">
    <text evidence="1">The sequence shown here is derived from an EMBL/GenBank/DDBJ whole genome shotgun (WGS) entry which is preliminary data.</text>
</comment>
<dbReference type="RefSeq" id="WP_154318794.1">
    <property type="nucleotide sequence ID" value="NZ_CAJGAA010000002.1"/>
</dbReference>
<name>A0A6I2MEI2_9BACI</name>
<sequence>MIVQFVPTPDDIAEIKGILNIHDSKHDEYIKTMLPLLFEHVMIYTNNDFGGISPEGAVIIPGGVKIYIAKALEHNLNASGLKSRTMGSVSYSYDLNFPDSFKGYLKPYKRLRFI</sequence>
<dbReference type="AlphaFoldDB" id="A0A6I2MEI2"/>
<dbReference type="Gene3D" id="1.10.246.150">
    <property type="match status" value="1"/>
</dbReference>
<proteinExistence type="predicted"/>
<keyword evidence="2" id="KW-1185">Reference proteome</keyword>
<reference evidence="1 2" key="1">
    <citation type="submission" date="2019-11" db="EMBL/GenBank/DDBJ databases">
        <title>Bacillus idriensis genome.</title>
        <authorList>
            <person name="Konopka E.N."/>
            <person name="Newman J.D."/>
        </authorList>
    </citation>
    <scope>NUCLEOTIDE SEQUENCE [LARGE SCALE GENOMIC DNA]</scope>
    <source>
        <strain evidence="1 2">DSM 19097</strain>
    </source>
</reference>
<gene>
    <name evidence="1" type="ORF">GJU41_12735</name>
</gene>
<organism evidence="1 2">
    <name type="scientific">Metabacillus idriensis</name>
    <dbReference type="NCBI Taxonomy" id="324768"/>
    <lineage>
        <taxon>Bacteria</taxon>
        <taxon>Bacillati</taxon>
        <taxon>Bacillota</taxon>
        <taxon>Bacilli</taxon>
        <taxon>Bacillales</taxon>
        <taxon>Bacillaceae</taxon>
        <taxon>Metabacillus</taxon>
    </lineage>
</organism>
<evidence type="ECO:0000313" key="2">
    <source>
        <dbReference type="Proteomes" id="UP000441585"/>
    </source>
</evidence>